<reference evidence="2 3" key="1">
    <citation type="submission" date="2018-10" db="EMBL/GenBank/DDBJ databases">
        <title>Genomic Encyclopedia of Type Strains, Phase IV (KMG-IV): sequencing the most valuable type-strain genomes for metagenomic binning, comparative biology and taxonomic classification.</title>
        <authorList>
            <person name="Goeker M."/>
        </authorList>
    </citation>
    <scope>NUCLEOTIDE SEQUENCE [LARGE SCALE GENOMIC DNA]</scope>
    <source>
        <strain evidence="2 3">DSM 12769</strain>
    </source>
</reference>
<evidence type="ECO:0000313" key="3">
    <source>
        <dbReference type="Proteomes" id="UP000275461"/>
    </source>
</evidence>
<keyword evidence="3" id="KW-1185">Reference proteome</keyword>
<dbReference type="OrthoDB" id="3191794at2"/>
<feature type="binding site" evidence="1">
    <location>
        <begin position="111"/>
        <end position="112"/>
    </location>
    <ligand>
        <name>S-adenosyl-L-methionine</name>
        <dbReference type="ChEBI" id="CHEBI:59789"/>
    </ligand>
</feature>
<protein>
    <recommendedName>
        <fullName evidence="1">Ribosomal RNA small subunit methyltransferase J</fullName>
        <ecNumber evidence="1">2.1.1.242</ecNumber>
    </recommendedName>
    <alternativeName>
        <fullName evidence="1">16S rRNA m2G1516 methyltransferase</fullName>
    </alternativeName>
    <alternativeName>
        <fullName evidence="1">rRNA (guanine-N(2)-)-methyltransferase</fullName>
    </alternativeName>
</protein>
<dbReference type="InterPro" id="IPR029063">
    <property type="entry name" value="SAM-dependent_MTases_sf"/>
</dbReference>
<comment type="similarity">
    <text evidence="1">Belongs to the methyltransferase superfamily. RsmJ family.</text>
</comment>
<accession>A0A498C1J6</accession>
<dbReference type="Proteomes" id="UP000275461">
    <property type="component" value="Unassembled WGS sequence"/>
</dbReference>
<dbReference type="Gene3D" id="3.40.50.150">
    <property type="entry name" value="Vaccinia Virus protein VP39"/>
    <property type="match status" value="1"/>
</dbReference>
<organism evidence="2 3">
    <name type="scientific">Alkalispirillum mobile</name>
    <dbReference type="NCBI Taxonomy" id="85925"/>
    <lineage>
        <taxon>Bacteria</taxon>
        <taxon>Pseudomonadati</taxon>
        <taxon>Pseudomonadota</taxon>
        <taxon>Gammaproteobacteria</taxon>
        <taxon>Chromatiales</taxon>
        <taxon>Ectothiorhodospiraceae</taxon>
        <taxon>Alkalispirillum</taxon>
    </lineage>
</organism>
<keyword evidence="1" id="KW-0698">rRNA processing</keyword>
<name>A0A498C1J6_9GAMM</name>
<dbReference type="RefSeq" id="WP_121443226.1">
    <property type="nucleotide sequence ID" value="NZ_RCDA01000008.1"/>
</dbReference>
<dbReference type="Pfam" id="PF04445">
    <property type="entry name" value="SAM_MT"/>
    <property type="match status" value="1"/>
</dbReference>
<feature type="binding site" evidence="1">
    <location>
        <begin position="127"/>
        <end position="128"/>
    </location>
    <ligand>
        <name>S-adenosyl-L-methionine</name>
        <dbReference type="ChEBI" id="CHEBI:59789"/>
    </ligand>
</feature>
<evidence type="ECO:0000256" key="1">
    <source>
        <dbReference type="HAMAP-Rule" id="MF_01523"/>
    </source>
</evidence>
<gene>
    <name evidence="1" type="primary">rsmJ</name>
    <name evidence="2" type="ORF">DFR31_2728</name>
</gene>
<comment type="function">
    <text evidence="1">Specifically methylates the guanosine in position 1516 of 16S rRNA.</text>
</comment>
<keyword evidence="1 2" id="KW-0489">Methyltransferase</keyword>
<dbReference type="EC" id="2.1.1.242" evidence="1"/>
<evidence type="ECO:0000313" key="2">
    <source>
        <dbReference type="EMBL" id="RLK46281.1"/>
    </source>
</evidence>
<dbReference type="EMBL" id="RCDA01000008">
    <property type="protein sequence ID" value="RLK46281.1"/>
    <property type="molecule type" value="Genomic_DNA"/>
</dbReference>
<keyword evidence="1" id="KW-0949">S-adenosyl-L-methionine</keyword>
<comment type="caution">
    <text evidence="1">Lacks conserved residue(s) required for the propagation of feature annotation.</text>
</comment>
<dbReference type="AlphaFoldDB" id="A0A498C1J6"/>
<dbReference type="SUPFAM" id="SSF53335">
    <property type="entry name" value="S-adenosyl-L-methionine-dependent methyltransferases"/>
    <property type="match status" value="1"/>
</dbReference>
<feature type="binding site" evidence="1">
    <location>
        <position position="180"/>
    </location>
    <ligand>
        <name>S-adenosyl-L-methionine</name>
        <dbReference type="ChEBI" id="CHEBI:59789"/>
    </ligand>
</feature>
<sequence>MTERKCQALLGVLPEQGSCPRANALAARLGLPLLETAPDQAGLYLRLGASGLALCSAGRGAPGPVYVTLDGGRQGRRLRQASLKREALARACGLRGDQPLQVVDATAGLGRDAFILAALGAEVTLVERHPVIAALLADGLERARHSHPALAARLQLVVAESTTWLAGLAPADRPEVICLDPMYPAGSTRGAVRKDLQALRDLPAWPDQDPADDVELLRVARACATRRVVVKRPGRAAPLGDLPPDWQLPGRSTRFDVYRGAGDPETA</sequence>
<comment type="caution">
    <text evidence="2">The sequence shown here is derived from an EMBL/GenBank/DDBJ whole genome shotgun (WGS) entry which is preliminary data.</text>
</comment>
<proteinExistence type="inferred from homology"/>
<comment type="subcellular location">
    <subcellularLocation>
        <location evidence="1">Cytoplasm</location>
    </subcellularLocation>
</comment>
<dbReference type="GO" id="GO:0008990">
    <property type="term" value="F:rRNA (guanine-N2-)-methyltransferase activity"/>
    <property type="evidence" value="ECO:0007669"/>
    <property type="project" value="UniProtKB-UniRule"/>
</dbReference>
<comment type="catalytic activity">
    <reaction evidence="1">
        <text>guanosine(1516) in 16S rRNA + S-adenosyl-L-methionine = N(2)-methylguanosine(1516) in 16S rRNA + S-adenosyl-L-homocysteine + H(+)</text>
        <dbReference type="Rhea" id="RHEA:43220"/>
        <dbReference type="Rhea" id="RHEA-COMP:10412"/>
        <dbReference type="Rhea" id="RHEA-COMP:10413"/>
        <dbReference type="ChEBI" id="CHEBI:15378"/>
        <dbReference type="ChEBI" id="CHEBI:57856"/>
        <dbReference type="ChEBI" id="CHEBI:59789"/>
        <dbReference type="ChEBI" id="CHEBI:74269"/>
        <dbReference type="ChEBI" id="CHEBI:74481"/>
        <dbReference type="EC" id="2.1.1.242"/>
    </reaction>
</comment>
<dbReference type="GO" id="GO:0005737">
    <property type="term" value="C:cytoplasm"/>
    <property type="evidence" value="ECO:0007669"/>
    <property type="project" value="UniProtKB-SubCell"/>
</dbReference>
<dbReference type="InterPro" id="IPR007536">
    <property type="entry name" value="16SrRNA_methylTrfase_J"/>
</dbReference>
<keyword evidence="1 2" id="KW-0808">Transferase</keyword>
<dbReference type="PANTHER" id="PTHR36112:SF1">
    <property type="entry name" value="RIBOSOMAL RNA SMALL SUBUNIT METHYLTRANSFERASE J"/>
    <property type="match status" value="1"/>
</dbReference>
<keyword evidence="1" id="KW-0963">Cytoplasm</keyword>
<dbReference type="PANTHER" id="PTHR36112">
    <property type="entry name" value="RIBOSOMAL RNA SMALL SUBUNIT METHYLTRANSFERASE J"/>
    <property type="match status" value="1"/>
</dbReference>
<dbReference type="HAMAP" id="MF_01523">
    <property type="entry name" value="16SrRNA_methyltr_J"/>
    <property type="match status" value="1"/>
</dbReference>